<gene>
    <name evidence="2" type="ORF">FA13DRAFT_1653015</name>
</gene>
<dbReference type="AlphaFoldDB" id="A0A4Y7RPI9"/>
<dbReference type="EMBL" id="QPFP01000457">
    <property type="protein sequence ID" value="TEB10928.1"/>
    <property type="molecule type" value="Genomic_DNA"/>
</dbReference>
<dbReference type="OrthoDB" id="3245313at2759"/>
<proteinExistence type="predicted"/>
<feature type="signal peptide" evidence="1">
    <location>
        <begin position="1"/>
        <end position="20"/>
    </location>
</feature>
<dbReference type="STRING" id="71717.A0A4Y7RPI9"/>
<feature type="chain" id="PRO_5021332317" description="2OGFeDO JBP1/TET oxygenase domain-containing protein" evidence="1">
    <location>
        <begin position="21"/>
        <end position="310"/>
    </location>
</feature>
<keyword evidence="1" id="KW-0732">Signal</keyword>
<evidence type="ECO:0000313" key="2">
    <source>
        <dbReference type="EMBL" id="TEB10928.1"/>
    </source>
</evidence>
<evidence type="ECO:0000256" key="1">
    <source>
        <dbReference type="SAM" id="SignalP"/>
    </source>
</evidence>
<sequence length="310" mass="34380">MWNLPLWALKLTGRLFFSRSNLLLCDDNDIVIGGLVDRPPAEDWSDVLEEVARCLRTARMLGEAHDVFPSSFYRHRRGSFLAIPVGVSMGGGQTVCTHPAPPSNCLTDFLSAILRNNAMRRLAGFQSSAFAFLAPKMYRRYLADLGALFMHHNNLVWNFSNSIFPASSFNCGPESILLPHFDFNNWACGLCALTPVGNFDWRRGGHLVLHTLKIVMEFPPGTTAVIPSTAVKHSNVCIRPGEERMSVAQYAAGGLFRWVAYGFRTGKSLDSTRSGRAQHVRLDKAEGVRWNDGCSLFSTSASLASDYSTW</sequence>
<comment type="caution">
    <text evidence="2">The sequence shown here is derived from an EMBL/GenBank/DDBJ whole genome shotgun (WGS) entry which is preliminary data.</text>
</comment>
<evidence type="ECO:0008006" key="4">
    <source>
        <dbReference type="Google" id="ProtNLM"/>
    </source>
</evidence>
<keyword evidence="3" id="KW-1185">Reference proteome</keyword>
<protein>
    <recommendedName>
        <fullName evidence="4">2OGFeDO JBP1/TET oxygenase domain-containing protein</fullName>
    </recommendedName>
</protein>
<evidence type="ECO:0000313" key="3">
    <source>
        <dbReference type="Proteomes" id="UP000298030"/>
    </source>
</evidence>
<name>A0A4Y7RPI9_COPMI</name>
<dbReference type="Proteomes" id="UP000298030">
    <property type="component" value="Unassembled WGS sequence"/>
</dbReference>
<reference evidence="2 3" key="1">
    <citation type="journal article" date="2019" name="Nat. Ecol. Evol.">
        <title>Megaphylogeny resolves global patterns of mushroom evolution.</title>
        <authorList>
            <person name="Varga T."/>
            <person name="Krizsan K."/>
            <person name="Foldi C."/>
            <person name="Dima B."/>
            <person name="Sanchez-Garcia M."/>
            <person name="Sanchez-Ramirez S."/>
            <person name="Szollosi G.J."/>
            <person name="Szarkandi J.G."/>
            <person name="Papp V."/>
            <person name="Albert L."/>
            <person name="Andreopoulos W."/>
            <person name="Angelini C."/>
            <person name="Antonin V."/>
            <person name="Barry K.W."/>
            <person name="Bougher N.L."/>
            <person name="Buchanan P."/>
            <person name="Buyck B."/>
            <person name="Bense V."/>
            <person name="Catcheside P."/>
            <person name="Chovatia M."/>
            <person name="Cooper J."/>
            <person name="Damon W."/>
            <person name="Desjardin D."/>
            <person name="Finy P."/>
            <person name="Geml J."/>
            <person name="Haridas S."/>
            <person name="Hughes K."/>
            <person name="Justo A."/>
            <person name="Karasinski D."/>
            <person name="Kautmanova I."/>
            <person name="Kiss B."/>
            <person name="Kocsube S."/>
            <person name="Kotiranta H."/>
            <person name="LaButti K.M."/>
            <person name="Lechner B.E."/>
            <person name="Liimatainen K."/>
            <person name="Lipzen A."/>
            <person name="Lukacs Z."/>
            <person name="Mihaltcheva S."/>
            <person name="Morgado L.N."/>
            <person name="Niskanen T."/>
            <person name="Noordeloos M.E."/>
            <person name="Ohm R.A."/>
            <person name="Ortiz-Santana B."/>
            <person name="Ovrebo C."/>
            <person name="Racz N."/>
            <person name="Riley R."/>
            <person name="Savchenko A."/>
            <person name="Shiryaev A."/>
            <person name="Soop K."/>
            <person name="Spirin V."/>
            <person name="Szebenyi C."/>
            <person name="Tomsovsky M."/>
            <person name="Tulloss R.E."/>
            <person name="Uehling J."/>
            <person name="Grigoriev I.V."/>
            <person name="Vagvolgyi C."/>
            <person name="Papp T."/>
            <person name="Martin F.M."/>
            <person name="Miettinen O."/>
            <person name="Hibbett D.S."/>
            <person name="Nagy L.G."/>
        </authorList>
    </citation>
    <scope>NUCLEOTIDE SEQUENCE [LARGE SCALE GENOMIC DNA]</scope>
    <source>
        <strain evidence="2 3">FP101781</strain>
    </source>
</reference>
<organism evidence="2 3">
    <name type="scientific">Coprinellus micaceus</name>
    <name type="common">Glistening ink-cap mushroom</name>
    <name type="synonym">Coprinus micaceus</name>
    <dbReference type="NCBI Taxonomy" id="71717"/>
    <lineage>
        <taxon>Eukaryota</taxon>
        <taxon>Fungi</taxon>
        <taxon>Dikarya</taxon>
        <taxon>Basidiomycota</taxon>
        <taxon>Agaricomycotina</taxon>
        <taxon>Agaricomycetes</taxon>
        <taxon>Agaricomycetidae</taxon>
        <taxon>Agaricales</taxon>
        <taxon>Agaricineae</taxon>
        <taxon>Psathyrellaceae</taxon>
        <taxon>Coprinellus</taxon>
    </lineage>
</organism>
<dbReference type="Gene3D" id="3.60.130.30">
    <property type="match status" value="1"/>
</dbReference>
<accession>A0A4Y7RPI9</accession>